<organism evidence="1 2">
    <name type="scientific">Bacillus taeanensis</name>
    <dbReference type="NCBI Taxonomy" id="273032"/>
    <lineage>
        <taxon>Bacteria</taxon>
        <taxon>Bacillati</taxon>
        <taxon>Bacillota</taxon>
        <taxon>Bacilli</taxon>
        <taxon>Bacillales</taxon>
        <taxon>Bacillaceae</taxon>
        <taxon>Bacillus</taxon>
    </lineage>
</organism>
<comment type="caution">
    <text evidence="1">The sequence shown here is derived from an EMBL/GenBank/DDBJ whole genome shotgun (WGS) entry which is preliminary data.</text>
</comment>
<evidence type="ECO:0008006" key="3">
    <source>
        <dbReference type="Google" id="ProtNLM"/>
    </source>
</evidence>
<protein>
    <recommendedName>
        <fullName evidence="3">Lipoprotein</fullName>
    </recommendedName>
</protein>
<dbReference type="EMBL" id="QOCW01000024">
    <property type="protein sequence ID" value="RBW68143.1"/>
    <property type="molecule type" value="Genomic_DNA"/>
</dbReference>
<name>A0A366XVG0_9BACI</name>
<accession>A0A366XVG0</accession>
<dbReference type="PROSITE" id="PS51257">
    <property type="entry name" value="PROKAR_LIPOPROTEIN"/>
    <property type="match status" value="1"/>
</dbReference>
<dbReference type="AlphaFoldDB" id="A0A366XVG0"/>
<reference evidence="1 2" key="1">
    <citation type="submission" date="2018-07" db="EMBL/GenBank/DDBJ databases">
        <title>Lottiidibacillus patelloidae gen. nov., sp. nov., isolated from the intestinal tract of a marine limpet and the reclassification of B. taeanensis BH030017T, B. algicola KMM 3737T and B. hwajinpoensis SW-72T as genus Lottiidibacillus.</title>
        <authorList>
            <person name="Liu R."/>
            <person name="Huang Z."/>
        </authorList>
    </citation>
    <scope>NUCLEOTIDE SEQUENCE [LARGE SCALE GENOMIC DNA]</scope>
    <source>
        <strain evidence="1 2">BH030017</strain>
    </source>
</reference>
<gene>
    <name evidence="1" type="ORF">DS031_18160</name>
</gene>
<evidence type="ECO:0000313" key="1">
    <source>
        <dbReference type="EMBL" id="RBW68143.1"/>
    </source>
</evidence>
<sequence length="157" mass="17692">MKKGLFIILIISSLIGCSVDEKESTNKTYQVGVLGDSKMLFKKSPVEITEVSLEKLKSEAYNFDALVIMKETFADSLSGENAPLYKELSFPVFFIGLQKPLHVFIPHEGNVKEEYPENNNLTAQYIVKENGEIIFGELHGKEEALDEAIISTIKRYQ</sequence>
<keyword evidence="2" id="KW-1185">Reference proteome</keyword>
<dbReference type="Proteomes" id="UP000253314">
    <property type="component" value="Unassembled WGS sequence"/>
</dbReference>
<evidence type="ECO:0000313" key="2">
    <source>
        <dbReference type="Proteomes" id="UP000253314"/>
    </source>
</evidence>
<proteinExistence type="predicted"/>
<dbReference type="OrthoDB" id="2454533at2"/>
<dbReference type="RefSeq" id="WP_113807478.1">
    <property type="nucleotide sequence ID" value="NZ_QOCW01000024.1"/>
</dbReference>